<dbReference type="Pfam" id="PF15405">
    <property type="entry name" value="PH_5"/>
    <property type="match status" value="1"/>
</dbReference>
<dbReference type="InParanoid" id="A0A1X2HUK8"/>
<dbReference type="SUPFAM" id="SSF50729">
    <property type="entry name" value="PH domain-like"/>
    <property type="match status" value="1"/>
</dbReference>
<sequence>MQQKREEQRKSIYAYRQNNNPVQQPMVYPAILSVVARELYRRLSTSTIKKDDIEYRNVFRGRDAVELLLQILRTPDRNLALLVGRALDIQMFLHDVNYEHHLRDSVDELYQFREQVSASMGLPNTRGSKMDEALFADRQKDHDVDNMDFPTGVFTVLTDCYSPTCSRDKGCYSSSCPRKSTKVSSPTLNWKQTLKRSQSQLSLDAKESRNLWIHSVPKEVVDVTPPEERRRQECIYELIHTEEDFVRDLQYVHNFWVKPLITSDIIPSERCEHFVQEVFWNIADIEKVNTQLSRALCERQAEQDVVHCIGDIMLEYVCEFDPFVAYGAHQVIGKFNFELEKKRNPQFAQFVEETERRPESRRLELNGYLTKPTTRLGRYNLLLREILKRTPEENPDFELIPQIMELITEFLLQVNKETGISENMFNLQQIEERLSFKLASDFDLRLRDRDRELVMKGRMKRKGNASSDASDLQVFLFDHYLVFAKIRYQNHLEYYKVYRKPIPLELLTLTVSGSNFNNRAKRASSILPYSRSSTMLPTSSTALPKPSTSENLNSNKPASTAITFYHHGRRGSPPMTLYTSGSTMRRTWVDKIKEQQEILAEKRRIFAVQPLLQRQFGITNKVNSTEDYEGRHTRRVIVGADHGVYIGGKDDDESVMRILSVEKVSQVELVDNAQLLVLADKTLWSFPVEMLDSEIQAKKIRPISQHAAFFHVGQCMGKTLVCVVKTSTLTPTTIRVLEPVIAEEDKKGRRKFIQRLVRNGSENLRPYKDLYLPSEASAISLLKTKMCVSCPQEIGVIDMKTFEVQALLDPDDEELNFVFSRQDVRPVSIYRIQFAEYLVCYNEFAFFVDQRGRFKRSRGRIDWEGVPDAFALQYPYILAFEPEFIEVRNILTGELEQFIRGTHIRCTKASPGTIYGTMSDPDNDRYQLVFELELVRKHQTAMSSLAQQSSNPTLF</sequence>
<dbReference type="Pfam" id="PF00610">
    <property type="entry name" value="DEP"/>
    <property type="match status" value="1"/>
</dbReference>
<dbReference type="PANTHER" id="PTHR46572:SF1">
    <property type="entry name" value="RHO1 GUANINE NUCLEOTIDE EXCHANGE FACTOR TUS1"/>
    <property type="match status" value="1"/>
</dbReference>
<evidence type="ECO:0000256" key="3">
    <source>
        <dbReference type="SAM" id="MobiDB-lite"/>
    </source>
</evidence>
<feature type="domain" description="CNH" evidence="5">
    <location>
        <begin position="619"/>
        <end position="914"/>
    </location>
</feature>
<evidence type="ECO:0000313" key="7">
    <source>
        <dbReference type="Proteomes" id="UP000242180"/>
    </source>
</evidence>
<dbReference type="Gene3D" id="1.20.900.10">
    <property type="entry name" value="Dbl homology (DH) domain"/>
    <property type="match status" value="1"/>
</dbReference>
<reference evidence="6 7" key="1">
    <citation type="submission" date="2016-07" db="EMBL/GenBank/DDBJ databases">
        <title>Pervasive Adenine N6-methylation of Active Genes in Fungi.</title>
        <authorList>
            <consortium name="DOE Joint Genome Institute"/>
            <person name="Mondo S.J."/>
            <person name="Dannebaum R.O."/>
            <person name="Kuo R.C."/>
            <person name="Labutti K."/>
            <person name="Haridas S."/>
            <person name="Kuo A."/>
            <person name="Salamov A."/>
            <person name="Ahrendt S.R."/>
            <person name="Lipzen A."/>
            <person name="Sullivan W."/>
            <person name="Andreopoulos W.B."/>
            <person name="Clum A."/>
            <person name="Lindquist E."/>
            <person name="Daum C."/>
            <person name="Ramamoorthy G.K."/>
            <person name="Gryganskyi A."/>
            <person name="Culley D."/>
            <person name="Magnuson J.K."/>
            <person name="James T.Y."/>
            <person name="O'Malley M.A."/>
            <person name="Stajich J.E."/>
            <person name="Spatafora J.W."/>
            <person name="Visel A."/>
            <person name="Grigoriev I.V."/>
        </authorList>
    </citation>
    <scope>NUCLEOTIDE SEQUENCE [LARGE SCALE GENOMIC DNA]</scope>
    <source>
        <strain evidence="6 7">NRRL 2496</strain>
    </source>
</reference>
<protein>
    <submittedName>
        <fullName evidence="6">CNH domain-domain-containing protein</fullName>
    </submittedName>
</protein>
<dbReference type="STRING" id="13706.A0A1X2HUK8"/>
<evidence type="ECO:0000256" key="2">
    <source>
        <dbReference type="ARBA" id="ARBA00022658"/>
    </source>
</evidence>
<dbReference type="AlphaFoldDB" id="A0A1X2HUK8"/>
<dbReference type="SMART" id="SM00325">
    <property type="entry name" value="RhoGEF"/>
    <property type="match status" value="1"/>
</dbReference>
<keyword evidence="1" id="KW-0597">Phosphoprotein</keyword>
<dbReference type="EMBL" id="MCGN01000001">
    <property type="protein sequence ID" value="ORZ03282.1"/>
    <property type="molecule type" value="Genomic_DNA"/>
</dbReference>
<dbReference type="GO" id="GO:0035556">
    <property type="term" value="P:intracellular signal transduction"/>
    <property type="evidence" value="ECO:0007669"/>
    <property type="project" value="InterPro"/>
</dbReference>
<evidence type="ECO:0000313" key="6">
    <source>
        <dbReference type="EMBL" id="ORZ03282.1"/>
    </source>
</evidence>
<dbReference type="InterPro" id="IPR001180">
    <property type="entry name" value="CNH_dom"/>
</dbReference>
<dbReference type="InterPro" id="IPR052233">
    <property type="entry name" value="Rho-type_GEFs"/>
</dbReference>
<dbReference type="InterPro" id="IPR036388">
    <property type="entry name" value="WH-like_DNA-bd_sf"/>
</dbReference>
<dbReference type="SMART" id="SM00233">
    <property type="entry name" value="PH"/>
    <property type="match status" value="1"/>
</dbReference>
<keyword evidence="2" id="KW-0344">Guanine-nucleotide releasing factor</keyword>
<dbReference type="SUPFAM" id="SSF46785">
    <property type="entry name" value="Winged helix' DNA-binding domain"/>
    <property type="match status" value="1"/>
</dbReference>
<dbReference type="Proteomes" id="UP000242180">
    <property type="component" value="Unassembled WGS sequence"/>
</dbReference>
<dbReference type="SMART" id="SM00036">
    <property type="entry name" value="CNH"/>
    <property type="match status" value="1"/>
</dbReference>
<name>A0A1X2HUK8_SYNRA</name>
<feature type="domain" description="DH" evidence="4">
    <location>
        <begin position="230"/>
        <end position="417"/>
    </location>
</feature>
<dbReference type="Pfam" id="PF00621">
    <property type="entry name" value="RhoGEF"/>
    <property type="match status" value="1"/>
</dbReference>
<accession>A0A1X2HUK8</accession>
<dbReference type="InterPro" id="IPR035899">
    <property type="entry name" value="DBL_dom_sf"/>
</dbReference>
<dbReference type="SUPFAM" id="SSF48065">
    <property type="entry name" value="DBL homology domain (DH-domain)"/>
    <property type="match status" value="1"/>
</dbReference>
<evidence type="ECO:0000256" key="1">
    <source>
        <dbReference type="ARBA" id="ARBA00022553"/>
    </source>
</evidence>
<dbReference type="SMART" id="SM00049">
    <property type="entry name" value="DEP"/>
    <property type="match status" value="1"/>
</dbReference>
<keyword evidence="7" id="KW-1185">Reference proteome</keyword>
<dbReference type="OMA" id="VCYNEFA"/>
<dbReference type="InterPro" id="IPR036390">
    <property type="entry name" value="WH_DNA-bd_sf"/>
</dbReference>
<dbReference type="InterPro" id="IPR000591">
    <property type="entry name" value="DEP_dom"/>
</dbReference>
<dbReference type="PANTHER" id="PTHR46572">
    <property type="entry name" value="RHO1 GDP-GTP EXCHANGE PROTEIN 1-RELATED"/>
    <property type="match status" value="1"/>
</dbReference>
<proteinExistence type="predicted"/>
<dbReference type="InterPro" id="IPR041675">
    <property type="entry name" value="PH_5"/>
</dbReference>
<organism evidence="6 7">
    <name type="scientific">Syncephalastrum racemosum</name>
    <name type="common">Filamentous fungus</name>
    <dbReference type="NCBI Taxonomy" id="13706"/>
    <lineage>
        <taxon>Eukaryota</taxon>
        <taxon>Fungi</taxon>
        <taxon>Fungi incertae sedis</taxon>
        <taxon>Mucoromycota</taxon>
        <taxon>Mucoromycotina</taxon>
        <taxon>Mucoromycetes</taxon>
        <taxon>Mucorales</taxon>
        <taxon>Syncephalastraceae</taxon>
        <taxon>Syncephalastrum</taxon>
    </lineage>
</organism>
<dbReference type="OrthoDB" id="2272012at2759"/>
<evidence type="ECO:0000259" key="4">
    <source>
        <dbReference type="PROSITE" id="PS50010"/>
    </source>
</evidence>
<dbReference type="PROSITE" id="PS50010">
    <property type="entry name" value="DH_2"/>
    <property type="match status" value="1"/>
</dbReference>
<comment type="caution">
    <text evidence="6">The sequence shown here is derived from an EMBL/GenBank/DDBJ whole genome shotgun (WGS) entry which is preliminary data.</text>
</comment>
<dbReference type="Pfam" id="PF00780">
    <property type="entry name" value="CNH"/>
    <property type="match status" value="1"/>
</dbReference>
<dbReference type="Gene3D" id="1.10.10.10">
    <property type="entry name" value="Winged helix-like DNA-binding domain superfamily/Winged helix DNA-binding domain"/>
    <property type="match status" value="1"/>
</dbReference>
<dbReference type="InterPro" id="IPR001849">
    <property type="entry name" value="PH_domain"/>
</dbReference>
<dbReference type="PROSITE" id="PS50219">
    <property type="entry name" value="CNH"/>
    <property type="match status" value="1"/>
</dbReference>
<dbReference type="Gene3D" id="2.30.29.30">
    <property type="entry name" value="Pleckstrin-homology domain (PH domain)/Phosphotyrosine-binding domain (PTB)"/>
    <property type="match status" value="1"/>
</dbReference>
<feature type="region of interest" description="Disordered" evidence="3">
    <location>
        <begin position="533"/>
        <end position="556"/>
    </location>
</feature>
<gene>
    <name evidence="6" type="ORF">BCR43DRAFT_431385</name>
</gene>
<dbReference type="CDD" id="cd00160">
    <property type="entry name" value="RhoGEF"/>
    <property type="match status" value="1"/>
</dbReference>
<dbReference type="InterPro" id="IPR000219">
    <property type="entry name" value="DH_dom"/>
</dbReference>
<evidence type="ECO:0000259" key="5">
    <source>
        <dbReference type="PROSITE" id="PS50219"/>
    </source>
</evidence>
<dbReference type="GO" id="GO:0005085">
    <property type="term" value="F:guanyl-nucleotide exchange factor activity"/>
    <property type="evidence" value="ECO:0007669"/>
    <property type="project" value="UniProtKB-KW"/>
</dbReference>
<dbReference type="InterPro" id="IPR011993">
    <property type="entry name" value="PH-like_dom_sf"/>
</dbReference>